<gene>
    <name evidence="11" type="primary">trpA_1</name>
    <name evidence="9" type="synonym">trpA</name>
    <name evidence="11" type="ORF">MSP8886_01569</name>
</gene>
<dbReference type="Gene3D" id="3.20.20.70">
    <property type="entry name" value="Aldolase class I"/>
    <property type="match status" value="1"/>
</dbReference>
<dbReference type="CDD" id="cd04724">
    <property type="entry name" value="Tryptophan_synthase_alpha"/>
    <property type="match status" value="1"/>
</dbReference>
<evidence type="ECO:0000256" key="3">
    <source>
        <dbReference type="ARBA" id="ARBA00011270"/>
    </source>
</evidence>
<dbReference type="InterPro" id="IPR002028">
    <property type="entry name" value="Trp_synthase_suA"/>
</dbReference>
<dbReference type="PROSITE" id="PS00167">
    <property type="entry name" value="TRP_SYNTHASE_ALPHA"/>
    <property type="match status" value="1"/>
</dbReference>
<dbReference type="FunFam" id="3.20.20.70:FF:000037">
    <property type="entry name" value="Tryptophan synthase alpha chain"/>
    <property type="match status" value="1"/>
</dbReference>
<organism evidence="11 12">
    <name type="scientific">Marinomonas spartinae</name>
    <dbReference type="NCBI Taxonomy" id="1792290"/>
    <lineage>
        <taxon>Bacteria</taxon>
        <taxon>Pseudomonadati</taxon>
        <taxon>Pseudomonadota</taxon>
        <taxon>Gammaproteobacteria</taxon>
        <taxon>Oceanospirillales</taxon>
        <taxon>Oceanospirillaceae</taxon>
        <taxon>Marinomonas</taxon>
    </lineage>
</organism>
<dbReference type="SUPFAM" id="SSF51366">
    <property type="entry name" value="Ribulose-phoshate binding barrel"/>
    <property type="match status" value="1"/>
</dbReference>
<evidence type="ECO:0000313" key="12">
    <source>
        <dbReference type="Proteomes" id="UP000092544"/>
    </source>
</evidence>
<protein>
    <recommendedName>
        <fullName evidence="9">Tryptophan synthase alpha chain</fullName>
        <ecNumber evidence="9">4.2.1.20</ecNumber>
    </recommendedName>
</protein>
<dbReference type="Proteomes" id="UP000092544">
    <property type="component" value="Unassembled WGS sequence"/>
</dbReference>
<evidence type="ECO:0000256" key="8">
    <source>
        <dbReference type="ARBA" id="ARBA00049047"/>
    </source>
</evidence>
<evidence type="ECO:0000256" key="6">
    <source>
        <dbReference type="ARBA" id="ARBA00023141"/>
    </source>
</evidence>
<dbReference type="EMBL" id="FLOB01000003">
    <property type="protein sequence ID" value="SBS29667.1"/>
    <property type="molecule type" value="Genomic_DNA"/>
</dbReference>
<dbReference type="EC" id="4.2.1.20" evidence="9"/>
<dbReference type="AlphaFoldDB" id="A0A1A8TD68"/>
<accession>A0A1A8TD68</accession>
<comment type="similarity">
    <text evidence="9 10">Belongs to the TrpA family.</text>
</comment>
<evidence type="ECO:0000256" key="2">
    <source>
        <dbReference type="ARBA" id="ARBA00004733"/>
    </source>
</evidence>
<dbReference type="STRING" id="1792290.MSP8886_01569"/>
<keyword evidence="7 9" id="KW-0456">Lyase</keyword>
<feature type="active site" description="Proton acceptor" evidence="9">
    <location>
        <position position="49"/>
    </location>
</feature>
<evidence type="ECO:0000256" key="7">
    <source>
        <dbReference type="ARBA" id="ARBA00023239"/>
    </source>
</evidence>
<evidence type="ECO:0000256" key="10">
    <source>
        <dbReference type="RuleBase" id="RU003662"/>
    </source>
</evidence>
<dbReference type="NCBIfam" id="TIGR00262">
    <property type="entry name" value="trpA"/>
    <property type="match status" value="1"/>
</dbReference>
<keyword evidence="6 9" id="KW-0057">Aromatic amino acid biosynthesis</keyword>
<dbReference type="Pfam" id="PF00290">
    <property type="entry name" value="Trp_syntA"/>
    <property type="match status" value="1"/>
</dbReference>
<evidence type="ECO:0000313" key="11">
    <source>
        <dbReference type="EMBL" id="SBS29667.1"/>
    </source>
</evidence>
<keyword evidence="5 9" id="KW-0822">Tryptophan biosynthesis</keyword>
<dbReference type="PANTHER" id="PTHR43406">
    <property type="entry name" value="TRYPTOPHAN SYNTHASE, ALPHA CHAIN"/>
    <property type="match status" value="1"/>
</dbReference>
<dbReference type="UniPathway" id="UPA00035">
    <property type="reaction ID" value="UER00044"/>
</dbReference>
<comment type="catalytic activity">
    <reaction evidence="8 9">
        <text>(1S,2R)-1-C-(indol-3-yl)glycerol 3-phosphate + L-serine = D-glyceraldehyde 3-phosphate + L-tryptophan + H2O</text>
        <dbReference type="Rhea" id="RHEA:10532"/>
        <dbReference type="ChEBI" id="CHEBI:15377"/>
        <dbReference type="ChEBI" id="CHEBI:33384"/>
        <dbReference type="ChEBI" id="CHEBI:57912"/>
        <dbReference type="ChEBI" id="CHEBI:58866"/>
        <dbReference type="ChEBI" id="CHEBI:59776"/>
        <dbReference type="EC" id="4.2.1.20"/>
    </reaction>
</comment>
<dbReference type="HAMAP" id="MF_00131">
    <property type="entry name" value="Trp_synth_alpha"/>
    <property type="match status" value="1"/>
</dbReference>
<evidence type="ECO:0000256" key="5">
    <source>
        <dbReference type="ARBA" id="ARBA00022822"/>
    </source>
</evidence>
<feature type="active site" description="Proton acceptor" evidence="9">
    <location>
        <position position="60"/>
    </location>
</feature>
<dbReference type="GO" id="GO:0005829">
    <property type="term" value="C:cytosol"/>
    <property type="evidence" value="ECO:0007669"/>
    <property type="project" value="TreeGrafter"/>
</dbReference>
<dbReference type="InterPro" id="IPR018204">
    <property type="entry name" value="Trp_synthase_alpha_AS"/>
</dbReference>
<dbReference type="PANTHER" id="PTHR43406:SF1">
    <property type="entry name" value="TRYPTOPHAN SYNTHASE ALPHA CHAIN, CHLOROPLASTIC"/>
    <property type="match status" value="1"/>
</dbReference>
<dbReference type="InterPro" id="IPR011060">
    <property type="entry name" value="RibuloseP-bd_barrel"/>
</dbReference>
<dbReference type="InterPro" id="IPR013785">
    <property type="entry name" value="Aldolase_TIM"/>
</dbReference>
<reference evidence="11 12" key="1">
    <citation type="submission" date="2016-06" db="EMBL/GenBank/DDBJ databases">
        <authorList>
            <person name="Kjaerup R.B."/>
            <person name="Dalgaard T.S."/>
            <person name="Juul-Madsen H.R."/>
        </authorList>
    </citation>
    <scope>NUCLEOTIDE SEQUENCE [LARGE SCALE GENOMIC DNA]</scope>
    <source>
        <strain evidence="11 12">CECT 8886</strain>
    </source>
</reference>
<comment type="pathway">
    <text evidence="2 9">Amino-acid biosynthesis; L-tryptophan biosynthesis; L-tryptophan from chorismate: step 5/5.</text>
</comment>
<evidence type="ECO:0000256" key="1">
    <source>
        <dbReference type="ARBA" id="ARBA00003365"/>
    </source>
</evidence>
<evidence type="ECO:0000256" key="4">
    <source>
        <dbReference type="ARBA" id="ARBA00022605"/>
    </source>
</evidence>
<dbReference type="GO" id="GO:0004834">
    <property type="term" value="F:tryptophan synthase activity"/>
    <property type="evidence" value="ECO:0007669"/>
    <property type="project" value="UniProtKB-UniRule"/>
</dbReference>
<keyword evidence="4 9" id="KW-0028">Amino-acid biosynthesis</keyword>
<name>A0A1A8TD68_9GAMM</name>
<evidence type="ECO:0000256" key="9">
    <source>
        <dbReference type="HAMAP-Rule" id="MF_00131"/>
    </source>
</evidence>
<comment type="function">
    <text evidence="1 9">The alpha subunit is responsible for the aldol cleavage of indoleglycerol phosphate to indole and glyceraldehyde 3-phosphate.</text>
</comment>
<keyword evidence="12" id="KW-1185">Reference proteome</keyword>
<comment type="subunit">
    <text evidence="3 9">Tetramer of two alpha and two beta chains.</text>
</comment>
<dbReference type="OrthoDB" id="9804578at2"/>
<dbReference type="RefSeq" id="WP_067014617.1">
    <property type="nucleotide sequence ID" value="NZ_FLOB01000003.1"/>
</dbReference>
<sequence>MSRINACFDNLAASGKKALIPYITAGDPTPEHTVTIMNGLVAAGADVIEVGMPFSDPMADGPVIQLACERSLAAGTSVRKVLDIIRQFREQNTDTPVVLMGYLNPIEFFGYQEFAHSAKEAGVDGILLVDLTPEEATDVVECFRENDIDLIYLLSPTTTPARAKKICALASGYVYYVSVKGVTGSTALDVDSVKQHVDSLREVTRLPIGVGFGIRDAKTAAAVSQCADGVIVGSVLVDAIAENQNQTKEYIADALQSILAPMRAQMDAEQSGS</sequence>
<proteinExistence type="inferred from homology"/>